<feature type="transmembrane region" description="Helical" evidence="1">
    <location>
        <begin position="367"/>
        <end position="387"/>
    </location>
</feature>
<feature type="transmembrane region" description="Helical" evidence="1">
    <location>
        <begin position="312"/>
        <end position="332"/>
    </location>
</feature>
<feature type="transmembrane region" description="Helical" evidence="1">
    <location>
        <begin position="104"/>
        <end position="123"/>
    </location>
</feature>
<dbReference type="EMBL" id="JAIVFP010000001">
    <property type="protein sequence ID" value="MCI4681962.1"/>
    <property type="molecule type" value="Genomic_DNA"/>
</dbReference>
<keyword evidence="1" id="KW-0472">Membrane</keyword>
<feature type="transmembrane region" description="Helical" evidence="1">
    <location>
        <begin position="344"/>
        <end position="361"/>
    </location>
</feature>
<evidence type="ECO:0000256" key="1">
    <source>
        <dbReference type="SAM" id="Phobius"/>
    </source>
</evidence>
<proteinExistence type="predicted"/>
<feature type="transmembrane region" description="Helical" evidence="1">
    <location>
        <begin position="68"/>
        <end position="92"/>
    </location>
</feature>
<feature type="transmembrane region" description="Helical" evidence="1">
    <location>
        <begin position="130"/>
        <end position="152"/>
    </location>
</feature>
<organism evidence="2 3">
    <name type="scientific">Candidatus Rhodoblastus alkanivorans</name>
    <dbReference type="NCBI Taxonomy" id="2954117"/>
    <lineage>
        <taxon>Bacteria</taxon>
        <taxon>Pseudomonadati</taxon>
        <taxon>Pseudomonadota</taxon>
        <taxon>Alphaproteobacteria</taxon>
        <taxon>Hyphomicrobiales</taxon>
        <taxon>Rhodoblastaceae</taxon>
        <taxon>Rhodoblastus</taxon>
    </lineage>
</organism>
<keyword evidence="1" id="KW-1133">Transmembrane helix</keyword>
<feature type="transmembrane region" description="Helical" evidence="1">
    <location>
        <begin position="188"/>
        <end position="205"/>
    </location>
</feature>
<reference evidence="2" key="1">
    <citation type="journal article" date="2022" name="ISME J.">
        <title>Identification of active gaseous-alkane degraders at natural gas seeps.</title>
        <authorList>
            <person name="Farhan Ul Haque M."/>
            <person name="Hernandez M."/>
            <person name="Crombie A.T."/>
            <person name="Murrell J.C."/>
        </authorList>
    </citation>
    <scope>NUCLEOTIDE SEQUENCE</scope>
    <source>
        <strain evidence="2">PC2</strain>
    </source>
</reference>
<feature type="transmembrane region" description="Helical" evidence="1">
    <location>
        <begin position="42"/>
        <end position="61"/>
    </location>
</feature>
<evidence type="ECO:0000313" key="2">
    <source>
        <dbReference type="EMBL" id="MCI4681962.1"/>
    </source>
</evidence>
<evidence type="ECO:0008006" key="4">
    <source>
        <dbReference type="Google" id="ProtNLM"/>
    </source>
</evidence>
<name>A0ABS9Z456_9HYPH</name>
<feature type="transmembrane region" description="Helical" evidence="1">
    <location>
        <begin position="17"/>
        <end position="36"/>
    </location>
</feature>
<keyword evidence="1" id="KW-0812">Transmembrane</keyword>
<keyword evidence="3" id="KW-1185">Reference proteome</keyword>
<feature type="transmembrane region" description="Helical" evidence="1">
    <location>
        <begin position="234"/>
        <end position="253"/>
    </location>
</feature>
<comment type="caution">
    <text evidence="2">The sequence shown here is derived from an EMBL/GenBank/DDBJ whole genome shotgun (WGS) entry which is preliminary data.</text>
</comment>
<dbReference type="Proteomes" id="UP001139104">
    <property type="component" value="Unassembled WGS sequence"/>
</dbReference>
<protein>
    <recommendedName>
        <fullName evidence="4">O-antigen ligase domain-containing protein</fullName>
    </recommendedName>
</protein>
<feature type="transmembrane region" description="Helical" evidence="1">
    <location>
        <begin position="164"/>
        <end position="181"/>
    </location>
</feature>
<sequence length="396" mass="41674">MIDRNIEDKASEDAANLLLRIGVGAAFIATPLFQLVSQRAIFILPPVAGALILGAGLVLAPRMRTRDIFAFLLSAPGLAGAFLAFWMLLSLLWTPFPSEAAPRLIKALLTLACVLPAAASLPARTRAANLYFLPLGVALTAVGALILATPLLSDGVETEARENLGIGMDAALLLLWPALAATHLRQRATLSAALVIVAVAAAVAVPAPGALAATALAGLAFAFALRGPRRAGKWLGRIGAALFVLAPLGPLLLNLKAGPDAPHWLVSLKLWRSLIVNDGVRLITGHGFNFVSSGFWRGYMPPQAPRTMLFEAWTDLGLVGVAAAAVLTRLAYQAAANQSERLAPFWIGALTYVFAMGLFGLATTQAWWITTLALGLAAFAFVARGDYKTARPSPPR</sequence>
<feature type="transmembrane region" description="Helical" evidence="1">
    <location>
        <begin position="211"/>
        <end position="227"/>
    </location>
</feature>
<accession>A0ABS9Z456</accession>
<dbReference type="RefSeq" id="WP_243065997.1">
    <property type="nucleotide sequence ID" value="NZ_JAIVFK010000029.1"/>
</dbReference>
<evidence type="ECO:0000313" key="3">
    <source>
        <dbReference type="Proteomes" id="UP001139104"/>
    </source>
</evidence>
<gene>
    <name evidence="2" type="ORF">K2U94_04155</name>
</gene>